<gene>
    <name evidence="2" type="ORF">M6B38_352335</name>
    <name evidence="1" type="ORF">M6B38_402605</name>
</gene>
<dbReference type="EMBL" id="JANAVB010017196">
    <property type="protein sequence ID" value="KAJ6830824.1"/>
    <property type="molecule type" value="Genomic_DNA"/>
</dbReference>
<dbReference type="AlphaFoldDB" id="A0AAX6FSE2"/>
<evidence type="ECO:0000313" key="1">
    <source>
        <dbReference type="EMBL" id="KAJ6819326.1"/>
    </source>
</evidence>
<sequence>MGATIIIPSESIIIGEASISTILGIEVGSKTDPTKTIKSGVLTSLSRVFLEGGLIIRHYLARQTWLQYSKPILKICLFLRSG</sequence>
<reference evidence="1" key="2">
    <citation type="submission" date="2023-04" db="EMBL/GenBank/DDBJ databases">
        <authorList>
            <person name="Bruccoleri R.E."/>
            <person name="Oakeley E.J."/>
            <person name="Faust A.-M."/>
            <person name="Dessus-Babus S."/>
            <person name="Altorfer M."/>
            <person name="Burckhardt D."/>
            <person name="Oertli M."/>
            <person name="Naumann U."/>
            <person name="Petersen F."/>
            <person name="Wong J."/>
        </authorList>
    </citation>
    <scope>NUCLEOTIDE SEQUENCE</scope>
    <source>
        <strain evidence="1">GSM-AAB239-AS_SAM_17_03QT</strain>
        <tissue evidence="1">Leaf</tissue>
    </source>
</reference>
<evidence type="ECO:0000313" key="3">
    <source>
        <dbReference type="Proteomes" id="UP001140949"/>
    </source>
</evidence>
<comment type="caution">
    <text evidence="1">The sequence shown here is derived from an EMBL/GenBank/DDBJ whole genome shotgun (WGS) entry which is preliminary data.</text>
</comment>
<protein>
    <submittedName>
        <fullName evidence="1">Uncharacterized protein</fullName>
    </submittedName>
</protein>
<dbReference type="Proteomes" id="UP001140949">
    <property type="component" value="Unassembled WGS sequence"/>
</dbReference>
<keyword evidence="3" id="KW-1185">Reference proteome</keyword>
<name>A0AAX6FSE2_IRIPA</name>
<reference evidence="1" key="1">
    <citation type="journal article" date="2023" name="GigaByte">
        <title>Genome assembly of the bearded iris, Iris pallida Lam.</title>
        <authorList>
            <person name="Bruccoleri R.E."/>
            <person name="Oakeley E.J."/>
            <person name="Faust A.M.E."/>
            <person name="Altorfer M."/>
            <person name="Dessus-Babus S."/>
            <person name="Burckhardt D."/>
            <person name="Oertli M."/>
            <person name="Naumann U."/>
            <person name="Petersen F."/>
            <person name="Wong J."/>
        </authorList>
    </citation>
    <scope>NUCLEOTIDE SEQUENCE</scope>
    <source>
        <strain evidence="1">GSM-AAB239-AS_SAM_17_03QT</strain>
    </source>
</reference>
<organism evidence="1 3">
    <name type="scientific">Iris pallida</name>
    <name type="common">Sweet iris</name>
    <dbReference type="NCBI Taxonomy" id="29817"/>
    <lineage>
        <taxon>Eukaryota</taxon>
        <taxon>Viridiplantae</taxon>
        <taxon>Streptophyta</taxon>
        <taxon>Embryophyta</taxon>
        <taxon>Tracheophyta</taxon>
        <taxon>Spermatophyta</taxon>
        <taxon>Magnoliopsida</taxon>
        <taxon>Liliopsida</taxon>
        <taxon>Asparagales</taxon>
        <taxon>Iridaceae</taxon>
        <taxon>Iridoideae</taxon>
        <taxon>Irideae</taxon>
        <taxon>Iris</taxon>
    </lineage>
</organism>
<proteinExistence type="predicted"/>
<accession>A0AAX6FSE2</accession>
<dbReference type="EMBL" id="JANAVB010026200">
    <property type="protein sequence ID" value="KAJ6819326.1"/>
    <property type="molecule type" value="Genomic_DNA"/>
</dbReference>
<evidence type="ECO:0000313" key="2">
    <source>
        <dbReference type="EMBL" id="KAJ6830824.1"/>
    </source>
</evidence>